<evidence type="ECO:0000256" key="1">
    <source>
        <dbReference type="ARBA" id="ARBA00023015"/>
    </source>
</evidence>
<dbReference type="InterPro" id="IPR036271">
    <property type="entry name" value="Tet_transcr_reg_TetR-rel_C_sf"/>
</dbReference>
<organism evidence="7">
    <name type="scientific">Bradyrhizobium septentrionale</name>
    <dbReference type="NCBI Taxonomy" id="1404411"/>
    <lineage>
        <taxon>Bacteria</taxon>
        <taxon>Pseudomonadati</taxon>
        <taxon>Pseudomonadota</taxon>
        <taxon>Alphaproteobacteria</taxon>
        <taxon>Hyphomicrobiales</taxon>
        <taxon>Nitrobacteraceae</taxon>
        <taxon>Bradyrhizobium</taxon>
    </lineage>
</organism>
<dbReference type="SUPFAM" id="SSF48498">
    <property type="entry name" value="Tetracyclin repressor-like, C-terminal domain"/>
    <property type="match status" value="1"/>
</dbReference>
<feature type="domain" description="HTH tetR-type" evidence="6">
    <location>
        <begin position="31"/>
        <end position="91"/>
    </location>
</feature>
<dbReference type="GO" id="GO:0000976">
    <property type="term" value="F:transcription cis-regulatory region binding"/>
    <property type="evidence" value="ECO:0007669"/>
    <property type="project" value="TreeGrafter"/>
</dbReference>
<dbReference type="Proteomes" id="UP001432046">
    <property type="component" value="Chromosome"/>
</dbReference>
<dbReference type="InterPro" id="IPR050109">
    <property type="entry name" value="HTH-type_TetR-like_transc_reg"/>
</dbReference>
<dbReference type="Gene3D" id="1.10.10.60">
    <property type="entry name" value="Homeodomain-like"/>
    <property type="match status" value="1"/>
</dbReference>
<reference evidence="8" key="3">
    <citation type="submission" date="2024-03" db="EMBL/GenBank/DDBJ databases">
        <authorList>
            <person name="Bromfield E.S.P."/>
            <person name="Cloutier S."/>
        </authorList>
    </citation>
    <scope>NUCLEOTIDE SEQUENCE</scope>
    <source>
        <strain evidence="8">5S5</strain>
    </source>
</reference>
<keyword evidence="1" id="KW-0805">Transcription regulation</keyword>
<reference evidence="8" key="2">
    <citation type="journal article" date="2021" name="Int. J. Syst. Evol. Microbiol.">
        <title>Bradyrhizobium septentrionale sp. nov. (sv. septentrionale) and Bradyrhizobium quebecense sp. nov. (sv. septentrionale) associated with legumes native to Canada possess rearranged symbiosis genes and numerous insertion sequences.</title>
        <authorList>
            <person name="Bromfield E.S.P."/>
            <person name="Cloutier S."/>
        </authorList>
    </citation>
    <scope>NUCLEOTIDE SEQUENCE</scope>
    <source>
        <strain evidence="8">5S5</strain>
    </source>
</reference>
<dbReference type="Gene3D" id="1.10.357.10">
    <property type="entry name" value="Tetracycline Repressor, domain 2"/>
    <property type="match status" value="1"/>
</dbReference>
<protein>
    <submittedName>
        <fullName evidence="7">TetR/AcrR family transcriptional regulator</fullName>
    </submittedName>
</protein>
<dbReference type="EMBL" id="JAAOLE020000001">
    <property type="protein sequence ID" value="NVI49030.1"/>
    <property type="molecule type" value="Genomic_DNA"/>
</dbReference>
<keyword evidence="2 4" id="KW-0238">DNA-binding</keyword>
<dbReference type="EMBL" id="CP147711">
    <property type="protein sequence ID" value="WXC81030.1"/>
    <property type="molecule type" value="Genomic_DNA"/>
</dbReference>
<dbReference type="Pfam" id="PF00440">
    <property type="entry name" value="TetR_N"/>
    <property type="match status" value="1"/>
</dbReference>
<reference evidence="7" key="1">
    <citation type="submission" date="2020-06" db="EMBL/GenBank/DDBJ databases">
        <title>Whole Genome Sequence of Bradyrhizobium sp. Strain 1S1.</title>
        <authorList>
            <person name="Bromfield E.S.P."/>
            <person name="Cloutier S."/>
        </authorList>
    </citation>
    <scope>NUCLEOTIDE SEQUENCE [LARGE SCALE GENOMIC DNA]</scope>
    <source>
        <strain evidence="7">1S1</strain>
    </source>
</reference>
<dbReference type="InterPro" id="IPR009057">
    <property type="entry name" value="Homeodomain-like_sf"/>
</dbReference>
<proteinExistence type="predicted"/>
<feature type="region of interest" description="Disordered" evidence="5">
    <location>
        <begin position="1"/>
        <end position="26"/>
    </location>
</feature>
<dbReference type="InterPro" id="IPR011075">
    <property type="entry name" value="TetR_C"/>
</dbReference>
<evidence type="ECO:0000256" key="3">
    <source>
        <dbReference type="ARBA" id="ARBA00023163"/>
    </source>
</evidence>
<feature type="compositionally biased region" description="Basic residues" evidence="5">
    <location>
        <begin position="1"/>
        <end position="10"/>
    </location>
</feature>
<dbReference type="PROSITE" id="PS50977">
    <property type="entry name" value="HTH_TETR_2"/>
    <property type="match status" value="1"/>
</dbReference>
<dbReference type="RefSeq" id="WP_166213939.1">
    <property type="nucleotide sequence ID" value="NZ_CP088285.1"/>
</dbReference>
<name>A0A973W8D0_9BRAD</name>
<keyword evidence="9" id="KW-1185">Reference proteome</keyword>
<dbReference type="PRINTS" id="PR00455">
    <property type="entry name" value="HTHTETR"/>
</dbReference>
<dbReference type="Pfam" id="PF16859">
    <property type="entry name" value="TetR_C_11"/>
    <property type="match status" value="1"/>
</dbReference>
<dbReference type="InterPro" id="IPR001647">
    <property type="entry name" value="HTH_TetR"/>
</dbReference>
<evidence type="ECO:0000313" key="9">
    <source>
        <dbReference type="Proteomes" id="UP001432046"/>
    </source>
</evidence>
<accession>A0A973W8D0</accession>
<gene>
    <name evidence="7" type="ORF">HAP48_040480</name>
    <name evidence="8" type="ORF">WDK88_05155</name>
</gene>
<dbReference type="PANTHER" id="PTHR30055">
    <property type="entry name" value="HTH-TYPE TRANSCRIPTIONAL REGULATOR RUTR"/>
    <property type="match status" value="1"/>
</dbReference>
<evidence type="ECO:0000256" key="2">
    <source>
        <dbReference type="ARBA" id="ARBA00023125"/>
    </source>
</evidence>
<evidence type="ECO:0000313" key="8">
    <source>
        <dbReference type="EMBL" id="WXC81030.1"/>
    </source>
</evidence>
<dbReference type="GO" id="GO:0003700">
    <property type="term" value="F:DNA-binding transcription factor activity"/>
    <property type="evidence" value="ECO:0007669"/>
    <property type="project" value="TreeGrafter"/>
</dbReference>
<evidence type="ECO:0000256" key="4">
    <source>
        <dbReference type="PROSITE-ProRule" id="PRU00335"/>
    </source>
</evidence>
<dbReference type="SUPFAM" id="SSF46689">
    <property type="entry name" value="Homeodomain-like"/>
    <property type="match status" value="1"/>
</dbReference>
<evidence type="ECO:0000259" key="6">
    <source>
        <dbReference type="PROSITE" id="PS50977"/>
    </source>
</evidence>
<dbReference type="AlphaFoldDB" id="A0A973W8D0"/>
<sequence length="216" mass="24049">MASNRPRKTLRPIGATPARAKRQIRPGGRSARVRASVLQAAFAVLTQKGYDDFTIADVAARASVHETSIYRRWGTRTALAVDACLHFAEAALPIPDTGSLRSDLVGLVRSLADMLTSPQGRAMLALTVARDPNSVAARRAYWRQRFDLARAIFDRAVSRGEFPRQANPIVFLETLIAPLYFRLLVSDEPIEEWPTNEMIDHLLRPFQVSAVARKSR</sequence>
<evidence type="ECO:0000256" key="5">
    <source>
        <dbReference type="SAM" id="MobiDB-lite"/>
    </source>
</evidence>
<feature type="DNA-binding region" description="H-T-H motif" evidence="4">
    <location>
        <begin position="54"/>
        <end position="73"/>
    </location>
</feature>
<evidence type="ECO:0000313" key="7">
    <source>
        <dbReference type="EMBL" id="NVI49030.1"/>
    </source>
</evidence>
<keyword evidence="3" id="KW-0804">Transcription</keyword>
<dbReference type="PANTHER" id="PTHR30055:SF148">
    <property type="entry name" value="TETR-FAMILY TRANSCRIPTIONAL REGULATOR"/>
    <property type="match status" value="1"/>
</dbReference>